<dbReference type="Proteomes" id="UP001562425">
    <property type="component" value="Unassembled WGS sequence"/>
</dbReference>
<gene>
    <name evidence="2" type="ORF">pipiens_015672</name>
</gene>
<feature type="compositionally biased region" description="Basic and acidic residues" evidence="1">
    <location>
        <begin position="68"/>
        <end position="87"/>
    </location>
</feature>
<dbReference type="AlphaFoldDB" id="A0ABD1CPG5"/>
<organism evidence="2 3">
    <name type="scientific">Culex pipiens pipiens</name>
    <name type="common">Northern house mosquito</name>
    <dbReference type="NCBI Taxonomy" id="38569"/>
    <lineage>
        <taxon>Eukaryota</taxon>
        <taxon>Metazoa</taxon>
        <taxon>Ecdysozoa</taxon>
        <taxon>Arthropoda</taxon>
        <taxon>Hexapoda</taxon>
        <taxon>Insecta</taxon>
        <taxon>Pterygota</taxon>
        <taxon>Neoptera</taxon>
        <taxon>Endopterygota</taxon>
        <taxon>Diptera</taxon>
        <taxon>Nematocera</taxon>
        <taxon>Culicoidea</taxon>
        <taxon>Culicidae</taxon>
        <taxon>Culicinae</taxon>
        <taxon>Culicini</taxon>
        <taxon>Culex</taxon>
        <taxon>Culex</taxon>
    </lineage>
</organism>
<evidence type="ECO:0000313" key="3">
    <source>
        <dbReference type="Proteomes" id="UP001562425"/>
    </source>
</evidence>
<keyword evidence="3" id="KW-1185">Reference proteome</keyword>
<accession>A0ABD1CPG5</accession>
<reference evidence="2 3" key="1">
    <citation type="submission" date="2024-05" db="EMBL/GenBank/DDBJ databases">
        <title>Culex pipiens pipiens assembly and annotation.</title>
        <authorList>
            <person name="Alout H."/>
            <person name="Durand T."/>
        </authorList>
    </citation>
    <scope>NUCLEOTIDE SEQUENCE [LARGE SCALE GENOMIC DNA]</scope>
    <source>
        <strain evidence="2">HA-2024</strain>
        <tissue evidence="2">Whole body</tissue>
    </source>
</reference>
<name>A0ABD1CPG5_CULPP</name>
<sequence length="209" mass="23987">MSRRSTVTRLRNLMTSFNGIYAFMESYDASKQAGELVMRLEKLEPLWDKIDDAITEAELADSEEGTGEEERGEDKGEDKSESGEKRGPNRRATPEEETEDCAKERRKHVESAAAVSAKSFNESYFAKFNEYWKLIRTTAYWRRYLRNRRLPEAERTLSVPLTTKELREAEWCLARLVQQEAFGRELQDLAKGKPVHNTSSLSAVTPIQG</sequence>
<protein>
    <submittedName>
        <fullName evidence="2">Uncharacterized protein</fullName>
    </submittedName>
</protein>
<evidence type="ECO:0000256" key="1">
    <source>
        <dbReference type="SAM" id="MobiDB-lite"/>
    </source>
</evidence>
<feature type="region of interest" description="Disordered" evidence="1">
    <location>
        <begin position="57"/>
        <end position="105"/>
    </location>
</feature>
<dbReference type="EMBL" id="JBEHCU010010386">
    <property type="protein sequence ID" value="KAL1378296.1"/>
    <property type="molecule type" value="Genomic_DNA"/>
</dbReference>
<feature type="compositionally biased region" description="Acidic residues" evidence="1">
    <location>
        <begin position="57"/>
        <end position="67"/>
    </location>
</feature>
<comment type="caution">
    <text evidence="2">The sequence shown here is derived from an EMBL/GenBank/DDBJ whole genome shotgun (WGS) entry which is preliminary data.</text>
</comment>
<proteinExistence type="predicted"/>
<evidence type="ECO:0000313" key="2">
    <source>
        <dbReference type="EMBL" id="KAL1378296.1"/>
    </source>
</evidence>